<dbReference type="RefSeq" id="WP_131185669.1">
    <property type="nucleotide sequence ID" value="NZ_QJUO01000033.1"/>
</dbReference>
<organism evidence="2 3">
    <name type="scientific">Stutzerimonas kirkiae</name>
    <dbReference type="NCBI Taxonomy" id="2211392"/>
    <lineage>
        <taxon>Bacteria</taxon>
        <taxon>Pseudomonadati</taxon>
        <taxon>Pseudomonadota</taxon>
        <taxon>Gammaproteobacteria</taxon>
        <taxon>Pseudomonadales</taxon>
        <taxon>Pseudomonadaceae</taxon>
        <taxon>Stutzerimonas</taxon>
    </lineage>
</organism>
<dbReference type="Proteomes" id="UP000292639">
    <property type="component" value="Unassembled WGS sequence"/>
</dbReference>
<evidence type="ECO:0000313" key="3">
    <source>
        <dbReference type="Proteomes" id="UP000292639"/>
    </source>
</evidence>
<proteinExistence type="predicted"/>
<feature type="compositionally biased region" description="Polar residues" evidence="1">
    <location>
        <begin position="20"/>
        <end position="42"/>
    </location>
</feature>
<evidence type="ECO:0000256" key="1">
    <source>
        <dbReference type="SAM" id="MobiDB-lite"/>
    </source>
</evidence>
<keyword evidence="3" id="KW-1185">Reference proteome</keyword>
<accession>A0A4Q9QZ02</accession>
<name>A0A4Q9QZ02_9GAMM</name>
<sequence>MTLPISSSTIVIRPAARSGTDASEVTGGTVQKGNASTSSSAGESLYQRLSALRKASRDMLSATSASESRKAVARQRIEQMKERIKMLKMLVASGLASKGMLREIRQLAQELGQAAQILKQVGSSSGGASLAVDDSPAVSGEALEPAALVSEDEAVAPYVSDGMQAIEAELREASDVDALAEDELTGTEAEASPDQAETQAQSAQQEANSLGAYLSNQDNSAARQRREDAELIKDVLNRLKSLLELLKSSVDLSDADSRKELEKINRLLSDTEDIATGLGGGVLGGLSLGGTISISA</sequence>
<dbReference type="EMBL" id="QJUP01000029">
    <property type="protein sequence ID" value="TBU90626.1"/>
    <property type="molecule type" value="Genomic_DNA"/>
</dbReference>
<feature type="region of interest" description="Disordered" evidence="1">
    <location>
        <begin position="183"/>
        <end position="206"/>
    </location>
</feature>
<feature type="compositionally biased region" description="Low complexity" evidence="1">
    <location>
        <begin position="195"/>
        <end position="206"/>
    </location>
</feature>
<protein>
    <submittedName>
        <fullName evidence="2">Uncharacterized protein</fullName>
    </submittedName>
</protein>
<comment type="caution">
    <text evidence="2">The sequence shown here is derived from an EMBL/GenBank/DDBJ whole genome shotgun (WGS) entry which is preliminary data.</text>
</comment>
<reference evidence="2 3" key="1">
    <citation type="submission" date="2018-06" db="EMBL/GenBank/DDBJ databases">
        <title>Three novel Pseudomonas species isolated from symptomatic oak.</title>
        <authorList>
            <person name="Bueno-Gonzalez V."/>
            <person name="Brady C."/>
        </authorList>
    </citation>
    <scope>NUCLEOTIDE SEQUENCE [LARGE SCALE GENOMIC DNA]</scope>
    <source>
        <strain evidence="2 3">P17C</strain>
    </source>
</reference>
<dbReference type="AlphaFoldDB" id="A0A4Q9QZ02"/>
<feature type="region of interest" description="Disordered" evidence="1">
    <location>
        <begin position="14"/>
        <end position="43"/>
    </location>
</feature>
<gene>
    <name evidence="2" type="ORF">DNJ96_16485</name>
</gene>
<evidence type="ECO:0000313" key="2">
    <source>
        <dbReference type="EMBL" id="TBU90626.1"/>
    </source>
</evidence>
<dbReference type="OrthoDB" id="7032386at2"/>